<dbReference type="RefSeq" id="WP_221024126.1">
    <property type="nucleotide sequence ID" value="NZ_JAIEZQ010000001.1"/>
</dbReference>
<sequence length="534" mass="57799">MDDRRRRGRPPGLLVDPTPAEGLDFTVDVRVGWLLRSWRLYGAPDTGARAFSAALVEAGVSADPSRLSRWETGRLAAPLDVVAAYETALGLTRSGLVAFCISARKLARPDASAIAAVETHRVSADRFEQVLEEVVDGEPTGADWLDFGSYVATHTDHVILPTSLWRTVATRLLRELGLSVGPAYATRSEAALLLARHARARPALTHSIGQYVTTPDSLLVADPIALLQSMDTPQAGDLTLLLLEQPPGQIRYGAAWVAAAKVRRKQFDEAQMHRLEAIVVRMVREDGLADGGLFNRVADLVAVLPDDIQDRIRQATHTAARVDPLMAAASDVATKTWPRSLVVKVCSGVARPSGEPDDPLLERLVEEALFHRIAERRFHASLSLALSPYGPRIAAGCARLVARALDGEPVDPQLVEKTLVLLTFIGTEAERDLLCRVAEGDADALRTAAYVCVAHLPPAPGESRRPAVVPLLRAASPANEAVVRAALYCAGMTADPVLHQVRDDADMPEWVRRAAGWWLREGPACHEPIHRGTA</sequence>
<gene>
    <name evidence="1" type="ORF">K1X13_06445</name>
</gene>
<keyword evidence="2" id="KW-1185">Reference proteome</keyword>
<proteinExistence type="predicted"/>
<organism evidence="1 2">
    <name type="scientific">Nocardioides jiangsuensis</name>
    <dbReference type="NCBI Taxonomy" id="2866161"/>
    <lineage>
        <taxon>Bacteria</taxon>
        <taxon>Bacillati</taxon>
        <taxon>Actinomycetota</taxon>
        <taxon>Actinomycetes</taxon>
        <taxon>Propionibacteriales</taxon>
        <taxon>Nocardioidaceae</taxon>
        <taxon>Nocardioides</taxon>
    </lineage>
</organism>
<comment type="caution">
    <text evidence="1">The sequence shown here is derived from an EMBL/GenBank/DDBJ whole genome shotgun (WGS) entry which is preliminary data.</text>
</comment>
<reference evidence="1 2" key="1">
    <citation type="submission" date="2021-08" db="EMBL/GenBank/DDBJ databases">
        <title>Nocardioides bacterium WL0053 sp. nov., isolated from the sediment.</title>
        <authorList>
            <person name="Wang L."/>
            <person name="Zhang D."/>
            <person name="Zhang A."/>
        </authorList>
    </citation>
    <scope>NUCLEOTIDE SEQUENCE [LARGE SCALE GENOMIC DNA]</scope>
    <source>
        <strain evidence="1 2">WL0053</strain>
    </source>
</reference>
<protein>
    <recommendedName>
        <fullName evidence="3">HEAT repeat domain-containing protein</fullName>
    </recommendedName>
</protein>
<evidence type="ECO:0000313" key="1">
    <source>
        <dbReference type="EMBL" id="MBY9074453.1"/>
    </source>
</evidence>
<accession>A0ABS7RK60</accession>
<name>A0ABS7RK60_9ACTN</name>
<dbReference type="Proteomes" id="UP000754710">
    <property type="component" value="Unassembled WGS sequence"/>
</dbReference>
<evidence type="ECO:0000313" key="2">
    <source>
        <dbReference type="Proteomes" id="UP000754710"/>
    </source>
</evidence>
<dbReference type="EMBL" id="JAIEZQ010000001">
    <property type="protein sequence ID" value="MBY9074453.1"/>
    <property type="molecule type" value="Genomic_DNA"/>
</dbReference>
<evidence type="ECO:0008006" key="3">
    <source>
        <dbReference type="Google" id="ProtNLM"/>
    </source>
</evidence>